<dbReference type="InterPro" id="IPR050796">
    <property type="entry name" value="SCF_F-box_component"/>
</dbReference>
<reference evidence="3" key="2">
    <citation type="submission" date="2023-05" db="EMBL/GenBank/DDBJ databases">
        <authorList>
            <person name="Schelkunov M.I."/>
        </authorList>
    </citation>
    <scope>NUCLEOTIDE SEQUENCE</scope>
    <source>
        <strain evidence="3">Hsosn_3</strain>
        <tissue evidence="3">Leaf</tissue>
    </source>
</reference>
<name>A0AAD8HJS1_9APIA</name>
<sequence length="351" mass="39679">MDEVLCRVPVKYLLRCRCVSKTWCSFIDSTPFLKKHLKKTLECNAGGVFISGGGKFFLSEFESLDDDSAAVVELKDPGLNNLLSGAEFVGAANGLVCLSKNDMNEIILLNPSTRKARKIRSAPAEFPRSFNMIETSLCGFGYDHVNDDFKVVKIAECYLQFRGIMTVVYSLKTDSWTRIRAVPSNIRFTGIGFHEVPFPTVNGAFVNFNRRSVVSFGGSYLCILDNYPNSRIDGWLMNDNGAENLWYKAFSVEQPGALGSFKFLRPVVFSKSCKEVLLEVDGAKLVWYDLERKTVKTINIHGMPIKFNSHLYTESLIRLAKNKEPQKPSQDKQQKEQKRDDFLAKGFKLRL</sequence>
<dbReference type="SUPFAM" id="SSF81383">
    <property type="entry name" value="F-box domain"/>
    <property type="match status" value="1"/>
</dbReference>
<accession>A0AAD8HJS1</accession>
<dbReference type="InterPro" id="IPR001810">
    <property type="entry name" value="F-box_dom"/>
</dbReference>
<dbReference type="PANTHER" id="PTHR31672">
    <property type="entry name" value="BNACNNG10540D PROTEIN"/>
    <property type="match status" value="1"/>
</dbReference>
<evidence type="ECO:0000259" key="2">
    <source>
        <dbReference type="SMART" id="SM00256"/>
    </source>
</evidence>
<feature type="domain" description="F-box" evidence="2">
    <location>
        <begin position="1"/>
        <end position="36"/>
    </location>
</feature>
<dbReference type="NCBIfam" id="TIGR01640">
    <property type="entry name" value="F_box_assoc_1"/>
    <property type="match status" value="1"/>
</dbReference>
<reference evidence="3" key="1">
    <citation type="submission" date="2023-02" db="EMBL/GenBank/DDBJ databases">
        <title>Genome of toxic invasive species Heracleum sosnowskyi carries increased number of genes despite the absence of recent whole-genome duplications.</title>
        <authorList>
            <person name="Schelkunov M."/>
            <person name="Shtratnikova V."/>
            <person name="Makarenko M."/>
            <person name="Klepikova A."/>
            <person name="Omelchenko D."/>
            <person name="Novikova G."/>
            <person name="Obukhova E."/>
            <person name="Bogdanov V."/>
            <person name="Penin A."/>
            <person name="Logacheva M."/>
        </authorList>
    </citation>
    <scope>NUCLEOTIDE SEQUENCE</scope>
    <source>
        <strain evidence="3">Hsosn_3</strain>
        <tissue evidence="3">Leaf</tissue>
    </source>
</reference>
<feature type="region of interest" description="Disordered" evidence="1">
    <location>
        <begin position="322"/>
        <end position="341"/>
    </location>
</feature>
<evidence type="ECO:0000313" key="4">
    <source>
        <dbReference type="Proteomes" id="UP001237642"/>
    </source>
</evidence>
<keyword evidence="4" id="KW-1185">Reference proteome</keyword>
<comment type="caution">
    <text evidence="3">The sequence shown here is derived from an EMBL/GenBank/DDBJ whole genome shotgun (WGS) entry which is preliminary data.</text>
</comment>
<dbReference type="Proteomes" id="UP001237642">
    <property type="component" value="Unassembled WGS sequence"/>
</dbReference>
<dbReference type="EMBL" id="JAUIZM010000008">
    <property type="protein sequence ID" value="KAK1367574.1"/>
    <property type="molecule type" value="Genomic_DNA"/>
</dbReference>
<protein>
    <recommendedName>
        <fullName evidence="2">F-box domain-containing protein</fullName>
    </recommendedName>
</protein>
<dbReference type="Pfam" id="PF00646">
    <property type="entry name" value="F-box"/>
    <property type="match status" value="1"/>
</dbReference>
<dbReference type="InterPro" id="IPR017451">
    <property type="entry name" value="F-box-assoc_interact_dom"/>
</dbReference>
<dbReference type="Gene3D" id="1.20.1280.50">
    <property type="match status" value="1"/>
</dbReference>
<gene>
    <name evidence="3" type="ORF">POM88_033666</name>
</gene>
<evidence type="ECO:0000313" key="3">
    <source>
        <dbReference type="EMBL" id="KAK1367574.1"/>
    </source>
</evidence>
<dbReference type="InterPro" id="IPR013187">
    <property type="entry name" value="F-box-assoc_dom_typ3"/>
</dbReference>
<organism evidence="3 4">
    <name type="scientific">Heracleum sosnowskyi</name>
    <dbReference type="NCBI Taxonomy" id="360622"/>
    <lineage>
        <taxon>Eukaryota</taxon>
        <taxon>Viridiplantae</taxon>
        <taxon>Streptophyta</taxon>
        <taxon>Embryophyta</taxon>
        <taxon>Tracheophyta</taxon>
        <taxon>Spermatophyta</taxon>
        <taxon>Magnoliopsida</taxon>
        <taxon>eudicotyledons</taxon>
        <taxon>Gunneridae</taxon>
        <taxon>Pentapetalae</taxon>
        <taxon>asterids</taxon>
        <taxon>campanulids</taxon>
        <taxon>Apiales</taxon>
        <taxon>Apiaceae</taxon>
        <taxon>Apioideae</taxon>
        <taxon>apioid superclade</taxon>
        <taxon>Tordylieae</taxon>
        <taxon>Tordyliinae</taxon>
        <taxon>Heracleum</taxon>
    </lineage>
</organism>
<dbReference type="Pfam" id="PF08268">
    <property type="entry name" value="FBA_3"/>
    <property type="match status" value="1"/>
</dbReference>
<dbReference type="InterPro" id="IPR036047">
    <property type="entry name" value="F-box-like_dom_sf"/>
</dbReference>
<evidence type="ECO:0000256" key="1">
    <source>
        <dbReference type="SAM" id="MobiDB-lite"/>
    </source>
</evidence>
<proteinExistence type="predicted"/>
<dbReference type="AlphaFoldDB" id="A0AAD8HJS1"/>
<dbReference type="PANTHER" id="PTHR31672:SF13">
    <property type="entry name" value="F-BOX PROTEIN CPR30-LIKE"/>
    <property type="match status" value="1"/>
</dbReference>
<dbReference type="SMART" id="SM00256">
    <property type="entry name" value="FBOX"/>
    <property type="match status" value="1"/>
</dbReference>